<reference evidence="5" key="1">
    <citation type="submission" date="2018-05" db="EMBL/GenBank/DDBJ databases">
        <authorList>
            <person name="Lanie J.A."/>
            <person name="Ng W.-L."/>
            <person name="Kazmierczak K.M."/>
            <person name="Andrzejewski T.M."/>
            <person name="Davidsen T.M."/>
            <person name="Wayne K.J."/>
            <person name="Tettelin H."/>
            <person name="Glass J.I."/>
            <person name="Rusch D."/>
            <person name="Podicherti R."/>
            <person name="Tsui H.-C.T."/>
            <person name="Winkler M.E."/>
        </authorList>
    </citation>
    <scope>NUCLEOTIDE SEQUENCE</scope>
</reference>
<sequence length="397" mass="42202">MLSFNYKCSQCDAVYEIDPELMLCPVCSATQRSGQPLNGVLEVELKGSISSHDPLDFLPVEREFFPAIPVGNTPLWHPQNLVEKYAFPHLYLKDDGVNPTGSLKDRASFLVAAFARKHGIREVVVASTGNAGSSMAGVGAAAGLKIKLFLPKTAPPAKMIQALQYGADVVLAEKNYDQAFALSLEYSRTRGGMNRNTAYNPMTVEGKKTVSLEIFNQLAPDVPDGKAPDHVFVGVGDGVILSGIYKGFRDLLQLGRIAKIPTVHAVQASGSAAIYRALETGVFDGHPAKTVADSISVDVPSNGHLAVKNLKAYDGKCITVSDDEILSAQKELSSACGLFSEPAAATAYAGFLKQKSSLDSGETCVVLLTGNGLKDTNSAAKNIILPEKAINSLDEIS</sequence>
<dbReference type="PANTHER" id="PTHR48078">
    <property type="entry name" value="THREONINE DEHYDRATASE, MITOCHONDRIAL-RELATED"/>
    <property type="match status" value="1"/>
</dbReference>
<evidence type="ECO:0000259" key="4">
    <source>
        <dbReference type="Pfam" id="PF00291"/>
    </source>
</evidence>
<dbReference type="InterPro" id="IPR001926">
    <property type="entry name" value="TrpB-like_PALP"/>
</dbReference>
<dbReference type="GO" id="GO:0006567">
    <property type="term" value="P:L-threonine catabolic process"/>
    <property type="evidence" value="ECO:0007669"/>
    <property type="project" value="TreeGrafter"/>
</dbReference>
<comment type="cofactor">
    <cofactor evidence="1">
        <name>pyridoxal 5'-phosphate</name>
        <dbReference type="ChEBI" id="CHEBI:597326"/>
    </cofactor>
</comment>
<proteinExistence type="predicted"/>
<evidence type="ECO:0000256" key="1">
    <source>
        <dbReference type="ARBA" id="ARBA00001933"/>
    </source>
</evidence>
<dbReference type="PANTHER" id="PTHR48078:SF6">
    <property type="entry name" value="L-THREONINE DEHYDRATASE CATABOLIC TDCB"/>
    <property type="match status" value="1"/>
</dbReference>
<accession>A0A381UWN0</accession>
<protein>
    <recommendedName>
        <fullName evidence="4">Tryptophan synthase beta chain-like PALP domain-containing protein</fullName>
    </recommendedName>
</protein>
<keyword evidence="3" id="KW-0456">Lyase</keyword>
<gene>
    <name evidence="5" type="ORF">METZ01_LOCUS84631</name>
</gene>
<dbReference type="InterPro" id="IPR050147">
    <property type="entry name" value="Ser/Thr_Dehydratase"/>
</dbReference>
<evidence type="ECO:0000256" key="2">
    <source>
        <dbReference type="ARBA" id="ARBA00022898"/>
    </source>
</evidence>
<dbReference type="GO" id="GO:0006565">
    <property type="term" value="P:L-serine catabolic process"/>
    <property type="evidence" value="ECO:0007669"/>
    <property type="project" value="TreeGrafter"/>
</dbReference>
<dbReference type="GO" id="GO:0003941">
    <property type="term" value="F:L-serine ammonia-lyase activity"/>
    <property type="evidence" value="ECO:0007669"/>
    <property type="project" value="TreeGrafter"/>
</dbReference>
<dbReference type="EMBL" id="UINC01007164">
    <property type="protein sequence ID" value="SVA31777.1"/>
    <property type="molecule type" value="Genomic_DNA"/>
</dbReference>
<dbReference type="GO" id="GO:0004794">
    <property type="term" value="F:threonine deaminase activity"/>
    <property type="evidence" value="ECO:0007669"/>
    <property type="project" value="TreeGrafter"/>
</dbReference>
<dbReference type="SUPFAM" id="SSF53686">
    <property type="entry name" value="Tryptophan synthase beta subunit-like PLP-dependent enzymes"/>
    <property type="match status" value="1"/>
</dbReference>
<keyword evidence="2" id="KW-0663">Pyridoxal phosphate</keyword>
<evidence type="ECO:0000256" key="3">
    <source>
        <dbReference type="ARBA" id="ARBA00023239"/>
    </source>
</evidence>
<name>A0A381UWN0_9ZZZZ</name>
<dbReference type="Gene3D" id="3.40.50.1100">
    <property type="match status" value="2"/>
</dbReference>
<dbReference type="AlphaFoldDB" id="A0A381UWN0"/>
<feature type="domain" description="Tryptophan synthase beta chain-like PALP" evidence="4">
    <location>
        <begin position="70"/>
        <end position="370"/>
    </location>
</feature>
<dbReference type="GO" id="GO:0009097">
    <property type="term" value="P:isoleucine biosynthetic process"/>
    <property type="evidence" value="ECO:0007669"/>
    <property type="project" value="TreeGrafter"/>
</dbReference>
<organism evidence="5">
    <name type="scientific">marine metagenome</name>
    <dbReference type="NCBI Taxonomy" id="408172"/>
    <lineage>
        <taxon>unclassified sequences</taxon>
        <taxon>metagenomes</taxon>
        <taxon>ecological metagenomes</taxon>
    </lineage>
</organism>
<dbReference type="InterPro" id="IPR036052">
    <property type="entry name" value="TrpB-like_PALP_sf"/>
</dbReference>
<evidence type="ECO:0000313" key="5">
    <source>
        <dbReference type="EMBL" id="SVA31777.1"/>
    </source>
</evidence>
<dbReference type="Pfam" id="PF00291">
    <property type="entry name" value="PALP"/>
    <property type="match status" value="1"/>
</dbReference>